<dbReference type="HAMAP" id="MF_00712">
    <property type="entry name" value="GcvPA"/>
    <property type="match status" value="1"/>
</dbReference>
<comment type="subunit">
    <text evidence="4">The glycine cleavage system is composed of four proteins: P, T, L and H. In this organism, the P 'protein' is a heterodimer of two subunits.</text>
</comment>
<comment type="similarity">
    <text evidence="4">Belongs to the GcvP family. N-terminal subunit subfamily.</text>
</comment>
<dbReference type="InterPro" id="IPR015422">
    <property type="entry name" value="PyrdxlP-dep_Trfase_small"/>
</dbReference>
<dbReference type="PANTHER" id="PTHR42806:SF1">
    <property type="entry name" value="GLYCINE DEHYDROGENASE (DECARBOXYLATING)"/>
    <property type="match status" value="1"/>
</dbReference>
<sequence length="447" mass="50100">MYPYISLTEQDVKDMLDSLGVNSVEDLFSDIPEELKLKRELNIPKAKSELEVYNYLTKLASKNASSSEYTTFLGAGAYDHYIPAVIPTIISRSEFLTSYTPYQPEISQGTLQYIFEFQTMISNLTGMEYANASLYDQGTSLAEAAIMTAHHAKKKKVLVSEAIAPWSREVLKTYLHAQHIEMEVVKTCNGVTCVDDLKAKLNEEIGAVLVQNPNFFGNIEDVTKISELAHSFKKCYSVVSIDPSSLGTLKKPSDCNVDVVVGEAQSLGIPISYGGPYLGFMAVNKEFLRKIPGRIVGQTVDRDGKRCWVLTLSAREQHIKRDKATSNICSNQGINVLTAAIYMDLLGKEGLKELSKQCIKKSHYLYKKLLETGKFEKVFDAPFYKEFALKAKKPVCELNKKLFENGIIGGFDLGKYYPELENVIMFAVTEKRTKEEIDKLCKVLEEA</sequence>
<dbReference type="RefSeq" id="WP_029950217.1">
    <property type="nucleotide sequence ID" value="NZ_CALHGL010000031.1"/>
</dbReference>
<dbReference type="Proteomes" id="UP000758611">
    <property type="component" value="Unassembled WGS sequence"/>
</dbReference>
<dbReference type="GO" id="GO:0004375">
    <property type="term" value="F:glycine dehydrogenase (decarboxylating) activity"/>
    <property type="evidence" value="ECO:0007669"/>
    <property type="project" value="UniProtKB-EC"/>
</dbReference>
<reference evidence="7" key="2">
    <citation type="submission" date="2020-04" db="EMBL/GenBank/DDBJ databases">
        <title>Deep metagenomics examines the oral microbiome during advanced dental caries in children, revealing novel taxa and co-occurrences with host molecules.</title>
        <authorList>
            <person name="Baker J.L."/>
            <person name="Morton J.T."/>
            <person name="Dinis M."/>
            <person name="Alvarez R."/>
            <person name="Tran N.C."/>
            <person name="Knight R."/>
            <person name="Edlund A."/>
        </authorList>
    </citation>
    <scope>NUCLEOTIDE SEQUENCE</scope>
    <source>
        <strain evidence="7">JCVI_23_bin.11</strain>
    </source>
</reference>
<dbReference type="STRING" id="33033.NW74_07110"/>
<evidence type="ECO:0000313" key="8">
    <source>
        <dbReference type="Proteomes" id="UP000031386"/>
    </source>
</evidence>
<dbReference type="Proteomes" id="UP000031386">
    <property type="component" value="Chromosome"/>
</dbReference>
<dbReference type="GO" id="GO:0009116">
    <property type="term" value="P:nucleoside metabolic process"/>
    <property type="evidence" value="ECO:0007669"/>
    <property type="project" value="InterPro"/>
</dbReference>
<reference evidence="6 8" key="1">
    <citation type="submission" date="2014-10" db="EMBL/GenBank/DDBJ databases">
        <title>Complete genome sequence of Parvimonas micra KCOM 1535 (= ChDC B708).</title>
        <authorList>
            <person name="Kook J.-K."/>
            <person name="Park S.-N."/>
            <person name="Lim Y.K."/>
            <person name="Roh H."/>
        </authorList>
    </citation>
    <scope>NUCLEOTIDE SEQUENCE [LARGE SCALE GENOMIC DNA]</scope>
    <source>
        <strain evidence="6">KCOM 1535</strain>
        <strain evidence="8">KCOM 1535 / ChDC B708</strain>
    </source>
</reference>
<comment type="catalytic activity">
    <reaction evidence="3 4">
        <text>N(6)-[(R)-lipoyl]-L-lysyl-[glycine-cleavage complex H protein] + glycine + H(+) = N(6)-[(R)-S(8)-aminomethyldihydrolipoyl]-L-lysyl-[glycine-cleavage complex H protein] + CO2</text>
        <dbReference type="Rhea" id="RHEA:24304"/>
        <dbReference type="Rhea" id="RHEA-COMP:10494"/>
        <dbReference type="Rhea" id="RHEA-COMP:10495"/>
        <dbReference type="ChEBI" id="CHEBI:15378"/>
        <dbReference type="ChEBI" id="CHEBI:16526"/>
        <dbReference type="ChEBI" id="CHEBI:57305"/>
        <dbReference type="ChEBI" id="CHEBI:83099"/>
        <dbReference type="ChEBI" id="CHEBI:83143"/>
        <dbReference type="EC" id="1.4.4.2"/>
    </reaction>
</comment>
<dbReference type="InterPro" id="IPR049315">
    <property type="entry name" value="GDC-P_N"/>
</dbReference>
<dbReference type="SUPFAM" id="SSF53383">
    <property type="entry name" value="PLP-dependent transferases"/>
    <property type="match status" value="1"/>
</dbReference>
<gene>
    <name evidence="4 7" type="primary">gcvPA</name>
    <name evidence="7" type="ORF">HXM94_05015</name>
    <name evidence="6" type="ORF">NW74_07110</name>
</gene>
<evidence type="ECO:0000256" key="1">
    <source>
        <dbReference type="ARBA" id="ARBA00003788"/>
    </source>
</evidence>
<dbReference type="Gene3D" id="3.90.1150.10">
    <property type="entry name" value="Aspartate Aminotransferase, domain 1"/>
    <property type="match status" value="1"/>
</dbReference>
<evidence type="ECO:0000313" key="7">
    <source>
        <dbReference type="EMBL" id="MBF1307122.1"/>
    </source>
</evidence>
<dbReference type="Gene3D" id="3.40.640.10">
    <property type="entry name" value="Type I PLP-dependent aspartate aminotransferase-like (Major domain)"/>
    <property type="match status" value="1"/>
</dbReference>
<dbReference type="GO" id="GO:0019464">
    <property type="term" value="P:glycine decarboxylation via glycine cleavage system"/>
    <property type="evidence" value="ECO:0007669"/>
    <property type="project" value="UniProtKB-UniRule"/>
</dbReference>
<dbReference type="InterPro" id="IPR023010">
    <property type="entry name" value="GcvPA"/>
</dbReference>
<dbReference type="InterPro" id="IPR015424">
    <property type="entry name" value="PyrdxlP-dep_Trfase"/>
</dbReference>
<comment type="function">
    <text evidence="1 4">The glycine cleavage system catalyzes the degradation of glycine. The P protein binds the alpha-amino group of glycine through its pyridoxal phosphate cofactor; CO(2) is released and the remaining methylamine moiety is then transferred to the lipoamide cofactor of the H protein.</text>
</comment>
<proteinExistence type="inferred from homology"/>
<dbReference type="InterPro" id="IPR020581">
    <property type="entry name" value="GDC_P"/>
</dbReference>
<dbReference type="AlphaFoldDB" id="A0A0B4S2T1"/>
<evidence type="ECO:0000259" key="5">
    <source>
        <dbReference type="Pfam" id="PF02347"/>
    </source>
</evidence>
<keyword evidence="2 4" id="KW-0560">Oxidoreductase</keyword>
<evidence type="ECO:0000313" key="6">
    <source>
        <dbReference type="EMBL" id="AIZ37108.1"/>
    </source>
</evidence>
<dbReference type="OrthoDB" id="9771867at2"/>
<name>A0A0B4S2T1_9FIRM</name>
<protein>
    <recommendedName>
        <fullName evidence="4">Probable glycine dehydrogenase (decarboxylating) subunit 1</fullName>
        <ecNumber evidence="4">1.4.4.2</ecNumber>
    </recommendedName>
    <alternativeName>
        <fullName evidence="4">Glycine cleavage system P-protein subunit 1</fullName>
    </alternativeName>
    <alternativeName>
        <fullName evidence="4">Glycine decarboxylase subunit 1</fullName>
    </alternativeName>
    <alternativeName>
        <fullName evidence="4">Glycine dehydrogenase (aminomethyl-transferring) subunit 1</fullName>
    </alternativeName>
</protein>
<feature type="domain" description="Glycine cleavage system P-protein N-terminal" evidence="5">
    <location>
        <begin position="4"/>
        <end position="444"/>
    </location>
</feature>
<dbReference type="EMBL" id="CP009761">
    <property type="protein sequence ID" value="AIZ37108.1"/>
    <property type="molecule type" value="Genomic_DNA"/>
</dbReference>
<dbReference type="InterPro" id="IPR015421">
    <property type="entry name" value="PyrdxlP-dep_Trfase_major"/>
</dbReference>
<keyword evidence="8" id="KW-1185">Reference proteome</keyword>
<dbReference type="EC" id="1.4.4.2" evidence="4"/>
<evidence type="ECO:0000256" key="2">
    <source>
        <dbReference type="ARBA" id="ARBA00023002"/>
    </source>
</evidence>
<evidence type="ECO:0000256" key="4">
    <source>
        <dbReference type="HAMAP-Rule" id="MF_00712"/>
    </source>
</evidence>
<dbReference type="PANTHER" id="PTHR42806">
    <property type="entry name" value="GLYCINE CLEAVAGE SYSTEM P-PROTEIN"/>
    <property type="match status" value="1"/>
</dbReference>
<dbReference type="CDD" id="cd00613">
    <property type="entry name" value="GDC-P"/>
    <property type="match status" value="1"/>
</dbReference>
<dbReference type="KEGG" id="pmic:NW74_07110"/>
<organism evidence="6 8">
    <name type="scientific">Parvimonas micra</name>
    <dbReference type="NCBI Taxonomy" id="33033"/>
    <lineage>
        <taxon>Bacteria</taxon>
        <taxon>Bacillati</taxon>
        <taxon>Bacillota</taxon>
        <taxon>Tissierellia</taxon>
        <taxon>Tissierellales</taxon>
        <taxon>Peptoniphilaceae</taxon>
        <taxon>Parvimonas</taxon>
    </lineage>
</organism>
<evidence type="ECO:0000256" key="3">
    <source>
        <dbReference type="ARBA" id="ARBA00049026"/>
    </source>
</evidence>
<dbReference type="Pfam" id="PF02347">
    <property type="entry name" value="GDC-P"/>
    <property type="match status" value="1"/>
</dbReference>
<dbReference type="NCBIfam" id="NF001696">
    <property type="entry name" value="PRK00451.1"/>
    <property type="match status" value="1"/>
</dbReference>
<dbReference type="PIRSF" id="PIRSF006815">
    <property type="entry name" value="GcvPA"/>
    <property type="match status" value="1"/>
</dbReference>
<dbReference type="EMBL" id="JABZRE010000016">
    <property type="protein sequence ID" value="MBF1307122.1"/>
    <property type="molecule type" value="Genomic_DNA"/>
</dbReference>
<accession>A0A0B4S2T1</accession>